<reference evidence="2 3" key="1">
    <citation type="submission" date="2020-10" db="EMBL/GenBank/DDBJ databases">
        <title>complete genome sequencing of Lysobacter sp. H21R20.</title>
        <authorList>
            <person name="Bae J.-W."/>
            <person name="Lee S.-Y."/>
        </authorList>
    </citation>
    <scope>NUCLEOTIDE SEQUENCE [LARGE SCALE GENOMIC DNA]</scope>
    <source>
        <strain evidence="2 3">H21R20</strain>
    </source>
</reference>
<protein>
    <recommendedName>
        <fullName evidence="4">DUF4124 domain-containing protein</fullName>
    </recommendedName>
</protein>
<evidence type="ECO:0000313" key="2">
    <source>
        <dbReference type="EMBL" id="QOW19671.1"/>
    </source>
</evidence>
<dbReference type="RefSeq" id="WP_193985409.1">
    <property type="nucleotide sequence ID" value="NZ_CP063656.1"/>
</dbReference>
<dbReference type="Proteomes" id="UP000594059">
    <property type="component" value="Chromosome"/>
</dbReference>
<accession>A0A7S6UG52</accession>
<gene>
    <name evidence="2" type="ORF">INQ41_00825</name>
</gene>
<feature type="chain" id="PRO_5032851775" description="DUF4124 domain-containing protein" evidence="1">
    <location>
        <begin position="29"/>
        <end position="223"/>
    </location>
</feature>
<dbReference type="KEGG" id="lcic:INQ41_00825"/>
<evidence type="ECO:0008006" key="4">
    <source>
        <dbReference type="Google" id="ProtNLM"/>
    </source>
</evidence>
<dbReference type="AlphaFoldDB" id="A0A7S6UG52"/>
<name>A0A7S6UG52_9GAMM</name>
<dbReference type="EMBL" id="CP063656">
    <property type="protein sequence ID" value="QOW19671.1"/>
    <property type="molecule type" value="Genomic_DNA"/>
</dbReference>
<feature type="signal peptide" evidence="1">
    <location>
        <begin position="1"/>
        <end position="28"/>
    </location>
</feature>
<keyword evidence="3" id="KW-1185">Reference proteome</keyword>
<sequence>MPASSRTSLFSCALLSVALALAVSPAAAQKKAPSGKKIYCWDDHGERVCSDALPANAVDNARTEFSPTGVATARIERAKTDEERALAEIEAKRHERAQWSDEERVRRERAMVVSFASEADLERNFANRIELIDSSIETSQLGIKGARRSLLNLLQRASEAELEAKPVAKTLAERINVQHDALRRHQELLERQVQARETIDQELASALERYRELKAASGAASRS</sequence>
<proteinExistence type="predicted"/>
<organism evidence="2 3">
    <name type="scientific">Novilysobacter ciconiae</name>
    <dbReference type="NCBI Taxonomy" id="2781022"/>
    <lineage>
        <taxon>Bacteria</taxon>
        <taxon>Pseudomonadati</taxon>
        <taxon>Pseudomonadota</taxon>
        <taxon>Gammaproteobacteria</taxon>
        <taxon>Lysobacterales</taxon>
        <taxon>Lysobacteraceae</taxon>
        <taxon>Novilysobacter</taxon>
    </lineage>
</organism>
<evidence type="ECO:0000256" key="1">
    <source>
        <dbReference type="SAM" id="SignalP"/>
    </source>
</evidence>
<evidence type="ECO:0000313" key="3">
    <source>
        <dbReference type="Proteomes" id="UP000594059"/>
    </source>
</evidence>
<keyword evidence="1" id="KW-0732">Signal</keyword>